<dbReference type="InterPro" id="IPR036866">
    <property type="entry name" value="RibonucZ/Hydroxyglut_hydro"/>
</dbReference>
<feature type="domain" description="Metallo-beta-lactamase" evidence="3">
    <location>
        <begin position="87"/>
        <end position="324"/>
    </location>
</feature>
<dbReference type="SUPFAM" id="SSF56281">
    <property type="entry name" value="Metallo-hydrolase/oxidoreductase"/>
    <property type="match status" value="1"/>
</dbReference>
<sequence length="436" mass="47629">MFLGFLAFAARCSVVAAAVAVVCLLLLWTVTDRREHFQNSCHNLRSPELRLLPGLSFSCGWQRVRPEYEGGWAPYAFIQPNGSWCWSNAGFLASSDGSGLLVDTLMDPVLTSTMLRELGPAAGGLAPGRVDAVVFTHPDVDHILGNQALPPEIPRLGTVKAQQDIDLQAGAAWKLKLCVEAGRFIWQVLKLFGGASLLPLLPPSLAPRALSLLGFAKSQDNLAGFNLWEVDGRRLPKFESILSSGDNITLGDRVLPLRFWEAGAIHSKSDSMILLPDSKVAFTGDLLFIGIAPVMWSGPALAWVKALDDLLEATGADWRFVPGHGPVTDAEGVRSVRRYFAYLHEAVSKACSDLPLNVSDADEACARRVLEQMPQDLKDDFHEPERIMICAVIERMARRAGGPAKVNVLTKLKWIGKMSEHRMQLPSSLGRSSDEL</sequence>
<evidence type="ECO:0000256" key="1">
    <source>
        <dbReference type="SAM" id="Phobius"/>
    </source>
</evidence>
<name>A0A812TWH8_9DINO</name>
<feature type="transmembrane region" description="Helical" evidence="1">
    <location>
        <begin position="6"/>
        <end position="28"/>
    </location>
</feature>
<dbReference type="InterPro" id="IPR050855">
    <property type="entry name" value="NDM-1-like"/>
</dbReference>
<evidence type="ECO:0000313" key="4">
    <source>
        <dbReference type="EMBL" id="CAE7552473.1"/>
    </source>
</evidence>
<keyword evidence="1" id="KW-0812">Transmembrane</keyword>
<reference evidence="4" key="1">
    <citation type="submission" date="2021-02" db="EMBL/GenBank/DDBJ databases">
        <authorList>
            <person name="Dougan E. K."/>
            <person name="Rhodes N."/>
            <person name="Thang M."/>
            <person name="Chan C."/>
        </authorList>
    </citation>
    <scope>NUCLEOTIDE SEQUENCE</scope>
</reference>
<keyword evidence="1" id="KW-1133">Transmembrane helix</keyword>
<feature type="signal peptide" evidence="2">
    <location>
        <begin position="1"/>
        <end position="17"/>
    </location>
</feature>
<evidence type="ECO:0000256" key="2">
    <source>
        <dbReference type="SAM" id="SignalP"/>
    </source>
</evidence>
<evidence type="ECO:0000259" key="3">
    <source>
        <dbReference type="SMART" id="SM00849"/>
    </source>
</evidence>
<feature type="chain" id="PRO_5032614978" description="Metallo-beta-lactamase domain-containing protein" evidence="2">
    <location>
        <begin position="18"/>
        <end position="436"/>
    </location>
</feature>
<comment type="caution">
    <text evidence="4">The sequence shown here is derived from an EMBL/GenBank/DDBJ whole genome shotgun (WGS) entry which is preliminary data.</text>
</comment>
<dbReference type="CDD" id="cd16282">
    <property type="entry name" value="metallo-hydrolase-like_MBL-fold"/>
    <property type="match status" value="1"/>
</dbReference>
<protein>
    <recommendedName>
        <fullName evidence="3">Metallo-beta-lactamase domain-containing protein</fullName>
    </recommendedName>
</protein>
<keyword evidence="5" id="KW-1185">Reference proteome</keyword>
<dbReference type="PANTHER" id="PTHR42951">
    <property type="entry name" value="METALLO-BETA-LACTAMASE DOMAIN-CONTAINING"/>
    <property type="match status" value="1"/>
</dbReference>
<dbReference type="SMART" id="SM00849">
    <property type="entry name" value="Lactamase_B"/>
    <property type="match status" value="1"/>
</dbReference>
<dbReference type="Pfam" id="PF00753">
    <property type="entry name" value="Lactamase_B"/>
    <property type="match status" value="1"/>
</dbReference>
<dbReference type="InterPro" id="IPR001279">
    <property type="entry name" value="Metallo-B-lactamas"/>
</dbReference>
<dbReference type="Gene3D" id="3.60.15.10">
    <property type="entry name" value="Ribonuclease Z/Hydroxyacylglutathione hydrolase-like"/>
    <property type="match status" value="1"/>
</dbReference>
<organism evidence="4 5">
    <name type="scientific">Symbiodinium natans</name>
    <dbReference type="NCBI Taxonomy" id="878477"/>
    <lineage>
        <taxon>Eukaryota</taxon>
        <taxon>Sar</taxon>
        <taxon>Alveolata</taxon>
        <taxon>Dinophyceae</taxon>
        <taxon>Suessiales</taxon>
        <taxon>Symbiodiniaceae</taxon>
        <taxon>Symbiodinium</taxon>
    </lineage>
</organism>
<dbReference type="AlphaFoldDB" id="A0A812TWH8"/>
<proteinExistence type="predicted"/>
<evidence type="ECO:0000313" key="5">
    <source>
        <dbReference type="Proteomes" id="UP000604046"/>
    </source>
</evidence>
<accession>A0A812TWH8</accession>
<dbReference type="PANTHER" id="PTHR42951:SF4">
    <property type="entry name" value="ACYL-COENZYME A THIOESTERASE MBLAC2"/>
    <property type="match status" value="1"/>
</dbReference>
<dbReference type="OrthoDB" id="441678at2759"/>
<gene>
    <name evidence="4" type="ORF">SNAT2548_LOCUS31028</name>
</gene>
<dbReference type="EMBL" id="CAJNDS010002635">
    <property type="protein sequence ID" value="CAE7552473.1"/>
    <property type="molecule type" value="Genomic_DNA"/>
</dbReference>
<keyword evidence="2" id="KW-0732">Signal</keyword>
<dbReference type="Proteomes" id="UP000604046">
    <property type="component" value="Unassembled WGS sequence"/>
</dbReference>
<keyword evidence="1" id="KW-0472">Membrane</keyword>